<dbReference type="GO" id="GO:0016740">
    <property type="term" value="F:transferase activity"/>
    <property type="evidence" value="ECO:0007669"/>
    <property type="project" value="UniProtKB-KW"/>
</dbReference>
<proteinExistence type="predicted"/>
<evidence type="ECO:0000313" key="3">
    <source>
        <dbReference type="Proteomes" id="UP000184286"/>
    </source>
</evidence>
<dbReference type="InterPro" id="IPR007345">
    <property type="entry name" value="Polysacch_pyruvyl_Trfase"/>
</dbReference>
<dbReference type="Proteomes" id="UP000184286">
    <property type="component" value="Unassembled WGS sequence"/>
</dbReference>
<dbReference type="AlphaFoldDB" id="A0A1V6MYR2"/>
<comment type="caution">
    <text evidence="2">The sequence shown here is derived from an EMBL/GenBank/DDBJ whole genome shotgun (WGS) entry which is preliminary data.</text>
</comment>
<keyword evidence="2" id="KW-0808">Transferase</keyword>
<evidence type="ECO:0000313" key="2">
    <source>
        <dbReference type="EMBL" id="OQD57436.1"/>
    </source>
</evidence>
<reference evidence="2 3" key="2">
    <citation type="submission" date="2017-02" db="EMBL/GenBank/DDBJ databases">
        <title>Draft genome sequence of Streptomyces phaeoluteigriseus type strain DSM41896.</title>
        <authorList>
            <person name="Salih T.S."/>
            <person name="Algora Gallardo L."/>
            <person name="Melo Santos T."/>
            <person name="Filgueira Martinez S."/>
            <person name="Herron P.R."/>
        </authorList>
    </citation>
    <scope>NUCLEOTIDE SEQUENCE [LARGE SCALE GENOMIC DNA]</scope>
    <source>
        <strain evidence="2 3">DSM 41896</strain>
    </source>
</reference>
<dbReference type="PROSITE" id="PS51318">
    <property type="entry name" value="TAT"/>
    <property type="match status" value="1"/>
</dbReference>
<protein>
    <submittedName>
        <fullName evidence="2">Polysaccharide pyruvyl transferase</fullName>
    </submittedName>
</protein>
<dbReference type="InterPro" id="IPR006311">
    <property type="entry name" value="TAT_signal"/>
</dbReference>
<dbReference type="STRING" id="114686.BM536_004915"/>
<accession>A0A1V6MYR2</accession>
<dbReference type="OrthoDB" id="5093983at2"/>
<reference evidence="3" key="1">
    <citation type="submission" date="2016-11" db="EMBL/GenBank/DDBJ databases">
        <authorList>
            <person name="Schniete J.K."/>
            <person name="Salih T."/>
            <person name="Algora Gallardo L."/>
            <person name="Martinez Fernandez S."/>
            <person name="Herron P.R."/>
        </authorList>
    </citation>
    <scope>NUCLEOTIDE SEQUENCE [LARGE SCALE GENOMIC DNA]</scope>
    <source>
        <strain evidence="3">DSM 41896</strain>
    </source>
</reference>
<gene>
    <name evidence="2" type="ORF">BM536_004915</name>
</gene>
<evidence type="ECO:0000259" key="1">
    <source>
        <dbReference type="Pfam" id="PF04230"/>
    </source>
</evidence>
<dbReference type="EMBL" id="MPOH02000005">
    <property type="protein sequence ID" value="OQD57436.1"/>
    <property type="molecule type" value="Genomic_DNA"/>
</dbReference>
<name>A0A1V6MYR2_9ACTN</name>
<feature type="domain" description="Polysaccharide pyruvyl transferase" evidence="1">
    <location>
        <begin position="57"/>
        <end position="356"/>
    </location>
</feature>
<organism evidence="2 3">
    <name type="scientific">Streptomyces phaeoluteigriseus</name>
    <dbReference type="NCBI Taxonomy" id="114686"/>
    <lineage>
        <taxon>Bacteria</taxon>
        <taxon>Bacillati</taxon>
        <taxon>Actinomycetota</taxon>
        <taxon>Actinomycetes</taxon>
        <taxon>Kitasatosporales</taxon>
        <taxon>Streptomycetaceae</taxon>
        <taxon>Streptomyces</taxon>
        <taxon>Streptomyces aurantiacus group</taxon>
    </lineage>
</organism>
<sequence>MTRSTREMSDIMERRTFLGAAAGAGLAAALQAALPTSAHAAGRAPRILLRSSWQTVNIGDVAHTPGILALLEKHLPQAEVQLWPSSVGNGVKEMLTARFPRLRVIDRSPAGVRAALEHNDFLLHGSGPMLLGIEEVDRWRRETGKPYGVYGITQGTPDRRTLPLLNGASFVYLRDSVSLAAVRAAGVSAPIVEFGPDAAFATDLRDDAAADAYLRDHGLAEGKFLCVLGRLRKTPYWEIYGREMTEQDKIDHAYNERMKEHDHAPLRKAITEAVRKTDMKVLLCPEDESQVEVNRENLYAPLPADVKERVVLRRTFWLPSEAVSTYARSAGLVSNEMHSPILAVGHDVPAIVCRWKEQTSKGFMWADIGLGDWLFDMDDSDDLHRIAPAALWIAKNPASAKARARRARKYAANLHRQSMVGLKQQLDRTRRSSS</sequence>
<dbReference type="Pfam" id="PF04230">
    <property type="entry name" value="PS_pyruv_trans"/>
    <property type="match status" value="1"/>
</dbReference>